<comment type="subcellular location">
    <subcellularLocation>
        <location evidence="1">Cell membrane</location>
        <topology evidence="1">Multi-pass membrane protein</topology>
    </subcellularLocation>
</comment>
<dbReference type="Pfam" id="PF02588">
    <property type="entry name" value="YitT_membrane"/>
    <property type="match status" value="1"/>
</dbReference>
<feature type="transmembrane region" description="Helical" evidence="6">
    <location>
        <begin position="106"/>
        <end position="123"/>
    </location>
</feature>
<feature type="transmembrane region" description="Helical" evidence="6">
    <location>
        <begin position="47"/>
        <end position="68"/>
    </location>
</feature>
<dbReference type="PANTHER" id="PTHR33545">
    <property type="entry name" value="UPF0750 MEMBRANE PROTEIN YITT-RELATED"/>
    <property type="match status" value="1"/>
</dbReference>
<dbReference type="EMBL" id="WIBF01000004">
    <property type="protein sequence ID" value="MQQ08429.1"/>
    <property type="molecule type" value="Genomic_DNA"/>
</dbReference>
<feature type="transmembrane region" description="Helical" evidence="6">
    <location>
        <begin position="7"/>
        <end position="27"/>
    </location>
</feature>
<keyword evidence="8" id="KW-1185">Reference proteome</keyword>
<evidence type="ECO:0000256" key="1">
    <source>
        <dbReference type="ARBA" id="ARBA00004651"/>
    </source>
</evidence>
<reference evidence="7 8" key="1">
    <citation type="submission" date="2019-10" db="EMBL/GenBank/DDBJ databases">
        <title>Epibacterium sp. nov., isolated from seawater.</title>
        <authorList>
            <person name="Zhang X."/>
            <person name="Li N."/>
        </authorList>
    </citation>
    <scope>NUCLEOTIDE SEQUENCE [LARGE SCALE GENOMIC DNA]</scope>
    <source>
        <strain evidence="7 8">SM1979</strain>
    </source>
</reference>
<keyword evidence="4 6" id="KW-1133">Transmembrane helix</keyword>
<dbReference type="GO" id="GO:0005886">
    <property type="term" value="C:plasma membrane"/>
    <property type="evidence" value="ECO:0007669"/>
    <property type="project" value="UniProtKB-SubCell"/>
</dbReference>
<keyword evidence="3 6" id="KW-0812">Transmembrane</keyword>
<evidence type="ECO:0000313" key="8">
    <source>
        <dbReference type="Proteomes" id="UP000444174"/>
    </source>
</evidence>
<evidence type="ECO:0000256" key="4">
    <source>
        <dbReference type="ARBA" id="ARBA00022989"/>
    </source>
</evidence>
<keyword evidence="2" id="KW-1003">Cell membrane</keyword>
<dbReference type="Proteomes" id="UP000444174">
    <property type="component" value="Unassembled WGS sequence"/>
</dbReference>
<evidence type="ECO:0000256" key="3">
    <source>
        <dbReference type="ARBA" id="ARBA00022692"/>
    </source>
</evidence>
<feature type="transmembrane region" description="Helical" evidence="6">
    <location>
        <begin position="171"/>
        <end position="189"/>
    </location>
</feature>
<evidence type="ECO:0000256" key="6">
    <source>
        <dbReference type="SAM" id="Phobius"/>
    </source>
</evidence>
<dbReference type="InterPro" id="IPR051461">
    <property type="entry name" value="UPF0750_membrane"/>
</dbReference>
<protein>
    <submittedName>
        <fullName evidence="7">YitT family protein</fullName>
    </submittedName>
</protein>
<evidence type="ECO:0000256" key="5">
    <source>
        <dbReference type="ARBA" id="ARBA00023136"/>
    </source>
</evidence>
<evidence type="ECO:0000313" key="7">
    <source>
        <dbReference type="EMBL" id="MQQ08429.1"/>
    </source>
</evidence>
<organism evidence="7 8">
    <name type="scientific">Tritonibacter litoralis</name>
    <dbReference type="NCBI Taxonomy" id="2662264"/>
    <lineage>
        <taxon>Bacteria</taxon>
        <taxon>Pseudomonadati</taxon>
        <taxon>Pseudomonadota</taxon>
        <taxon>Alphaproteobacteria</taxon>
        <taxon>Rhodobacterales</taxon>
        <taxon>Paracoccaceae</taxon>
        <taxon>Tritonibacter</taxon>
    </lineage>
</organism>
<dbReference type="AlphaFoldDB" id="A0A843YH18"/>
<feature type="transmembrane region" description="Helical" evidence="6">
    <location>
        <begin position="144"/>
        <end position="165"/>
    </location>
</feature>
<name>A0A843YH18_9RHOB</name>
<sequence length="214" mass="22322">MTGKRGLFDVQGLTIGVILCALGILFLKSAGLVTGQAAGLALLLSYVLPWEFGVLFFAVGAPFLVLAWGRRGPVFTLRTLIVVIGISLSVEALGRVVLIADPGRPLAALLGGVLIGIGVLAVFRHNASAGGLSILSLVIEQKTGIKAGWVQLGVDGLIFLAACFVLEPTQVAYSFVAAALMNLIIIWNFDIRQARSGGPLVDDPAQSNGETLKS</sequence>
<dbReference type="RefSeq" id="WP_153215383.1">
    <property type="nucleotide sequence ID" value="NZ_WIBF01000004.1"/>
</dbReference>
<proteinExistence type="predicted"/>
<feature type="transmembrane region" description="Helical" evidence="6">
    <location>
        <begin position="80"/>
        <end position="100"/>
    </location>
</feature>
<gene>
    <name evidence="7" type="ORF">GFB49_08195</name>
</gene>
<comment type="caution">
    <text evidence="7">The sequence shown here is derived from an EMBL/GenBank/DDBJ whole genome shotgun (WGS) entry which is preliminary data.</text>
</comment>
<dbReference type="PANTHER" id="PTHR33545:SF5">
    <property type="entry name" value="UPF0750 MEMBRANE PROTEIN YITT"/>
    <property type="match status" value="1"/>
</dbReference>
<evidence type="ECO:0000256" key="2">
    <source>
        <dbReference type="ARBA" id="ARBA00022475"/>
    </source>
</evidence>
<accession>A0A843YH18</accession>
<keyword evidence="5 6" id="KW-0472">Membrane</keyword>
<dbReference type="InterPro" id="IPR003740">
    <property type="entry name" value="YitT"/>
</dbReference>